<evidence type="ECO:0000256" key="5">
    <source>
        <dbReference type="ARBA" id="ARBA00008378"/>
    </source>
</evidence>
<feature type="binding site" evidence="14 15">
    <location>
        <position position="198"/>
    </location>
    <ligand>
        <name>a divalent metal cation</name>
        <dbReference type="ChEBI" id="CHEBI:60240"/>
    </ligand>
</feature>
<dbReference type="Gene3D" id="3.30.420.10">
    <property type="entry name" value="Ribonuclease H-like superfamily/Ribonuclease H"/>
    <property type="match status" value="1"/>
</dbReference>
<organism evidence="17 18">
    <name type="scientific">Melghiribacillus thermohalophilus</name>
    <dbReference type="NCBI Taxonomy" id="1324956"/>
    <lineage>
        <taxon>Bacteria</taxon>
        <taxon>Bacillati</taxon>
        <taxon>Bacillota</taxon>
        <taxon>Bacilli</taxon>
        <taxon>Bacillales</taxon>
        <taxon>Bacillaceae</taxon>
        <taxon>Melghiribacillus</taxon>
    </lineage>
</organism>
<sequence length="302" mass="34133">MSQAVLTLPYETIQEMNRYYKEYLKRNSPAGTVFAAKIDGCTITAYQSGKVLFQGNNCQKEALKWGDYDAFKEETSPSLPSWIEGNHIGTDEAGTGDYFGPVTVAGVYIQKDQIQLLKDLGVKDSKNLSDQTVQELARKIVQLDIPYSLMTLENEKYNELQKRGWSQGKMKALLHYHVIEKLTSKLHMDNPLEGIIIDQFAEKDVFKRHLYSENLEMPDHLFFLKKAERYSLAVAAASIIARYKFLSALKHLSAKLGIELPKGAGHQVDETAARLIRIKGRETLNSCAKIHFANTDKATRLL</sequence>
<keyword evidence="13 14" id="KW-0460">Magnesium</keyword>
<dbReference type="FunFam" id="3.30.420.10:FF:000047">
    <property type="entry name" value="Ribonuclease HIII"/>
    <property type="match status" value="1"/>
</dbReference>
<comment type="caution">
    <text evidence="17">The sequence shown here is derived from an EMBL/GenBank/DDBJ whole genome shotgun (WGS) entry which is preliminary data.</text>
</comment>
<dbReference type="EMBL" id="SMAN01000004">
    <property type="protein sequence ID" value="TCT25043.1"/>
    <property type="molecule type" value="Genomic_DNA"/>
</dbReference>
<dbReference type="NCBIfam" id="TIGR00716">
    <property type="entry name" value="rnhC"/>
    <property type="match status" value="1"/>
</dbReference>
<dbReference type="GO" id="GO:0043137">
    <property type="term" value="P:DNA replication, removal of RNA primer"/>
    <property type="evidence" value="ECO:0007669"/>
    <property type="project" value="TreeGrafter"/>
</dbReference>
<evidence type="ECO:0000256" key="10">
    <source>
        <dbReference type="ARBA" id="ARBA00022723"/>
    </source>
</evidence>
<comment type="subcellular location">
    <subcellularLocation>
        <location evidence="4 14">Cytoplasm</location>
    </subcellularLocation>
</comment>
<dbReference type="AlphaFoldDB" id="A0A4R3NCX6"/>
<keyword evidence="9 14" id="KW-0540">Nuclease</keyword>
<gene>
    <name evidence="14" type="primary">rnhC</name>
    <name evidence="17" type="ORF">EDD68_104114</name>
</gene>
<evidence type="ECO:0000256" key="14">
    <source>
        <dbReference type="HAMAP-Rule" id="MF_00053"/>
    </source>
</evidence>
<dbReference type="GO" id="GO:0032299">
    <property type="term" value="C:ribonuclease H2 complex"/>
    <property type="evidence" value="ECO:0007669"/>
    <property type="project" value="TreeGrafter"/>
</dbReference>
<dbReference type="HAMAP" id="MF_00053">
    <property type="entry name" value="RNase_HIII"/>
    <property type="match status" value="1"/>
</dbReference>
<evidence type="ECO:0000256" key="15">
    <source>
        <dbReference type="PROSITE-ProRule" id="PRU01319"/>
    </source>
</evidence>
<evidence type="ECO:0000256" key="8">
    <source>
        <dbReference type="ARBA" id="ARBA00022490"/>
    </source>
</evidence>
<dbReference type="PANTHER" id="PTHR10954">
    <property type="entry name" value="RIBONUCLEASE H2 SUBUNIT A"/>
    <property type="match status" value="1"/>
</dbReference>
<evidence type="ECO:0000256" key="12">
    <source>
        <dbReference type="ARBA" id="ARBA00022801"/>
    </source>
</evidence>
<keyword evidence="8 14" id="KW-0963">Cytoplasm</keyword>
<dbReference type="CDD" id="cd14796">
    <property type="entry name" value="RNAse_HIII_N"/>
    <property type="match status" value="1"/>
</dbReference>
<evidence type="ECO:0000256" key="1">
    <source>
        <dbReference type="ARBA" id="ARBA00000077"/>
    </source>
</evidence>
<evidence type="ECO:0000256" key="3">
    <source>
        <dbReference type="ARBA" id="ARBA00004065"/>
    </source>
</evidence>
<dbReference type="GO" id="GO:0003723">
    <property type="term" value="F:RNA binding"/>
    <property type="evidence" value="ECO:0007669"/>
    <property type="project" value="UniProtKB-UniRule"/>
</dbReference>
<dbReference type="InterPro" id="IPR024568">
    <property type="entry name" value="RNase_HIII_N"/>
</dbReference>
<dbReference type="RefSeq" id="WP_132371205.1">
    <property type="nucleotide sequence ID" value="NZ_SMAN01000004.1"/>
</dbReference>
<comment type="similarity">
    <text evidence="5 14">Belongs to the RNase HII family. RnhC subfamily.</text>
</comment>
<dbReference type="InterPro" id="IPR001352">
    <property type="entry name" value="RNase_HII/HIII"/>
</dbReference>
<evidence type="ECO:0000256" key="11">
    <source>
        <dbReference type="ARBA" id="ARBA00022759"/>
    </source>
</evidence>
<feature type="domain" description="RNase H type-2" evidence="16">
    <location>
        <begin position="85"/>
        <end position="302"/>
    </location>
</feature>
<dbReference type="InterPro" id="IPR036397">
    <property type="entry name" value="RNaseH_sf"/>
</dbReference>
<evidence type="ECO:0000256" key="9">
    <source>
        <dbReference type="ARBA" id="ARBA00022722"/>
    </source>
</evidence>
<dbReference type="GO" id="GO:0000287">
    <property type="term" value="F:magnesium ion binding"/>
    <property type="evidence" value="ECO:0007669"/>
    <property type="project" value="UniProtKB-UniRule"/>
</dbReference>
<feature type="binding site" evidence="14 15">
    <location>
        <position position="92"/>
    </location>
    <ligand>
        <name>a divalent metal cation</name>
        <dbReference type="ChEBI" id="CHEBI:60240"/>
    </ligand>
</feature>
<keyword evidence="10 14" id="KW-0479">Metal-binding</keyword>
<accession>A0A4R3NCX6</accession>
<dbReference type="InterPro" id="IPR024567">
    <property type="entry name" value="RNase_HII/HIII_dom"/>
</dbReference>
<dbReference type="CDD" id="cd06590">
    <property type="entry name" value="RNase_HII_bacteria_HIII_like"/>
    <property type="match status" value="1"/>
</dbReference>
<keyword evidence="18" id="KW-1185">Reference proteome</keyword>
<evidence type="ECO:0000256" key="6">
    <source>
        <dbReference type="ARBA" id="ARBA00012180"/>
    </source>
</evidence>
<evidence type="ECO:0000256" key="7">
    <source>
        <dbReference type="ARBA" id="ARBA00021407"/>
    </source>
</evidence>
<feature type="binding site" evidence="14 15">
    <location>
        <position position="91"/>
    </location>
    <ligand>
        <name>a divalent metal cation</name>
        <dbReference type="ChEBI" id="CHEBI:60240"/>
    </ligand>
</feature>
<name>A0A4R3NCX6_9BACI</name>
<comment type="function">
    <text evidence="3 14">Endonuclease that specifically degrades the RNA of RNA-DNA hybrids.</text>
</comment>
<evidence type="ECO:0000259" key="16">
    <source>
        <dbReference type="PROSITE" id="PS51975"/>
    </source>
</evidence>
<dbReference type="GO" id="GO:0004523">
    <property type="term" value="F:RNA-DNA hybrid ribonuclease activity"/>
    <property type="evidence" value="ECO:0007669"/>
    <property type="project" value="UniProtKB-UniRule"/>
</dbReference>
<dbReference type="SUPFAM" id="SSF53098">
    <property type="entry name" value="Ribonuclease H-like"/>
    <property type="match status" value="1"/>
</dbReference>
<dbReference type="Pfam" id="PF01351">
    <property type="entry name" value="RNase_HII"/>
    <property type="match status" value="1"/>
</dbReference>
<protein>
    <recommendedName>
        <fullName evidence="7 14">Ribonuclease HIII</fullName>
        <shortName evidence="14">RNase HIII</shortName>
        <ecNumber evidence="6 14">3.1.26.4</ecNumber>
    </recommendedName>
</protein>
<dbReference type="InterPro" id="IPR004641">
    <property type="entry name" value="RNase_HIII"/>
</dbReference>
<dbReference type="PANTHER" id="PTHR10954:SF23">
    <property type="entry name" value="RIBONUCLEASE"/>
    <property type="match status" value="1"/>
</dbReference>
<dbReference type="Gene3D" id="3.30.310.10">
    <property type="entry name" value="TATA-Binding Protein"/>
    <property type="match status" value="1"/>
</dbReference>
<dbReference type="PIRSF" id="PIRSF037748">
    <property type="entry name" value="RnhC"/>
    <property type="match status" value="1"/>
</dbReference>
<comment type="catalytic activity">
    <reaction evidence="1 14 15">
        <text>Endonucleolytic cleavage to 5'-phosphomonoester.</text>
        <dbReference type="EC" id="3.1.26.4"/>
    </reaction>
</comment>
<comment type="cofactor">
    <cofactor evidence="14 15">
        <name>Mn(2+)</name>
        <dbReference type="ChEBI" id="CHEBI:29035"/>
    </cofactor>
    <cofactor evidence="14 15">
        <name>Mg(2+)</name>
        <dbReference type="ChEBI" id="CHEBI:18420"/>
    </cofactor>
    <text evidence="14 15">Manganese or magnesium. Binds 1 divalent metal ion per monomer in the absence of substrate. May bind a second metal ion after substrate binding.</text>
</comment>
<proteinExistence type="inferred from homology"/>
<evidence type="ECO:0000256" key="4">
    <source>
        <dbReference type="ARBA" id="ARBA00004496"/>
    </source>
</evidence>
<evidence type="ECO:0000256" key="2">
    <source>
        <dbReference type="ARBA" id="ARBA00001946"/>
    </source>
</evidence>
<dbReference type="InterPro" id="IPR012295">
    <property type="entry name" value="TBP_dom_sf"/>
</dbReference>
<reference evidence="17 18" key="1">
    <citation type="submission" date="2019-03" db="EMBL/GenBank/DDBJ databases">
        <title>Genomic Encyclopedia of Type Strains, Phase IV (KMG-IV): sequencing the most valuable type-strain genomes for metagenomic binning, comparative biology and taxonomic classification.</title>
        <authorList>
            <person name="Goeker M."/>
        </authorList>
    </citation>
    <scope>NUCLEOTIDE SEQUENCE [LARGE SCALE GENOMIC DNA]</scope>
    <source>
        <strain evidence="17 18">DSM 25894</strain>
    </source>
</reference>
<evidence type="ECO:0000313" key="17">
    <source>
        <dbReference type="EMBL" id="TCT25043.1"/>
    </source>
</evidence>
<dbReference type="Proteomes" id="UP000294650">
    <property type="component" value="Unassembled WGS sequence"/>
</dbReference>
<evidence type="ECO:0000256" key="13">
    <source>
        <dbReference type="ARBA" id="ARBA00022842"/>
    </source>
</evidence>
<dbReference type="OrthoDB" id="9777935at2"/>
<evidence type="ECO:0000313" key="18">
    <source>
        <dbReference type="Proteomes" id="UP000294650"/>
    </source>
</evidence>
<dbReference type="InterPro" id="IPR012337">
    <property type="entry name" value="RNaseH-like_sf"/>
</dbReference>
<dbReference type="EC" id="3.1.26.4" evidence="6 14"/>
<dbReference type="PROSITE" id="PS51975">
    <property type="entry name" value="RNASE_H_2"/>
    <property type="match status" value="1"/>
</dbReference>
<comment type="cofactor">
    <cofactor evidence="2">
        <name>Mg(2+)</name>
        <dbReference type="ChEBI" id="CHEBI:18420"/>
    </cofactor>
</comment>
<dbReference type="GO" id="GO:0005737">
    <property type="term" value="C:cytoplasm"/>
    <property type="evidence" value="ECO:0007669"/>
    <property type="project" value="UniProtKB-SubCell"/>
</dbReference>
<dbReference type="Pfam" id="PF11858">
    <property type="entry name" value="DUF3378"/>
    <property type="match status" value="1"/>
</dbReference>
<keyword evidence="11 14" id="KW-0255">Endonuclease</keyword>
<keyword evidence="12 14" id="KW-0378">Hydrolase</keyword>
<dbReference type="GO" id="GO:0006298">
    <property type="term" value="P:mismatch repair"/>
    <property type="evidence" value="ECO:0007669"/>
    <property type="project" value="TreeGrafter"/>
</dbReference>